<dbReference type="RefSeq" id="WP_377070755.1">
    <property type="nucleotide sequence ID" value="NZ_JBHMEC010000026.1"/>
</dbReference>
<evidence type="ECO:0008006" key="3">
    <source>
        <dbReference type="Google" id="ProtNLM"/>
    </source>
</evidence>
<comment type="caution">
    <text evidence="1">The sequence shown here is derived from an EMBL/GenBank/DDBJ whole genome shotgun (WGS) entry which is preliminary data.</text>
</comment>
<organism evidence="1 2">
    <name type="scientific">Roseovarius ramblicola</name>
    <dbReference type="NCBI Taxonomy" id="2022336"/>
    <lineage>
        <taxon>Bacteria</taxon>
        <taxon>Pseudomonadati</taxon>
        <taxon>Pseudomonadota</taxon>
        <taxon>Alphaproteobacteria</taxon>
        <taxon>Rhodobacterales</taxon>
        <taxon>Roseobacteraceae</taxon>
        <taxon>Roseovarius</taxon>
    </lineage>
</organism>
<accession>A0ABV5I3E2</accession>
<evidence type="ECO:0000313" key="1">
    <source>
        <dbReference type="EMBL" id="MFB9151182.1"/>
    </source>
</evidence>
<keyword evidence="2" id="KW-1185">Reference proteome</keyword>
<dbReference type="PROSITE" id="PS51257">
    <property type="entry name" value="PROKAR_LIPOPROTEIN"/>
    <property type="match status" value="1"/>
</dbReference>
<dbReference type="Proteomes" id="UP001589670">
    <property type="component" value="Unassembled WGS sequence"/>
</dbReference>
<name>A0ABV5I3E2_9RHOB</name>
<proteinExistence type="predicted"/>
<gene>
    <name evidence="1" type="ORF">ACFFU4_15635</name>
</gene>
<dbReference type="EMBL" id="JBHMEC010000026">
    <property type="protein sequence ID" value="MFB9151182.1"/>
    <property type="molecule type" value="Genomic_DNA"/>
</dbReference>
<sequence length="179" mass="19310">MKRRVFLGLAAAGVLAGCGGFRESRINPRNWFGRSRSRRREAAAAADPDVNPLIPEQEEGGLIDAIRRSNREAPYTGTLVAEISALDVEQATGGAIIRVRGLTAPQGVHDVRLVPDDSDGEPVGGVLGYELRAVHGPVTAATAPRPREVQAAVFVSDKTLQSVREIRVRGLQNERVSRR</sequence>
<reference evidence="1 2" key="1">
    <citation type="submission" date="2024-09" db="EMBL/GenBank/DDBJ databases">
        <authorList>
            <person name="Sun Q."/>
            <person name="Mori K."/>
        </authorList>
    </citation>
    <scope>NUCLEOTIDE SEQUENCE [LARGE SCALE GENOMIC DNA]</scope>
    <source>
        <strain evidence="1 2">CECT 9424</strain>
    </source>
</reference>
<evidence type="ECO:0000313" key="2">
    <source>
        <dbReference type="Proteomes" id="UP001589670"/>
    </source>
</evidence>
<protein>
    <recommendedName>
        <fullName evidence="3">Lipoprotein</fullName>
    </recommendedName>
</protein>